<gene>
    <name evidence="4" type="ORF">E2980_03325</name>
</gene>
<organism evidence="4 5">
    <name type="scientific">Cohnella luojiensis</name>
    <dbReference type="NCBI Taxonomy" id="652876"/>
    <lineage>
        <taxon>Bacteria</taxon>
        <taxon>Bacillati</taxon>
        <taxon>Bacillota</taxon>
        <taxon>Bacilli</taxon>
        <taxon>Bacillales</taxon>
        <taxon>Paenibacillaceae</taxon>
        <taxon>Cohnella</taxon>
    </lineage>
</organism>
<proteinExistence type="predicted"/>
<dbReference type="Proteomes" id="UP000297900">
    <property type="component" value="Unassembled WGS sequence"/>
</dbReference>
<dbReference type="EMBL" id="SOMN01000002">
    <property type="protein sequence ID" value="TFE30822.1"/>
    <property type="molecule type" value="Genomic_DNA"/>
</dbReference>
<dbReference type="InterPro" id="IPR016032">
    <property type="entry name" value="Sig_transdc_resp-reg_C-effctor"/>
</dbReference>
<dbReference type="GO" id="GO:0006352">
    <property type="term" value="P:DNA-templated transcription initiation"/>
    <property type="evidence" value="ECO:0007669"/>
    <property type="project" value="InterPro"/>
</dbReference>
<dbReference type="InterPro" id="IPR013249">
    <property type="entry name" value="RNA_pol_sigma70_r4_t2"/>
</dbReference>
<keyword evidence="5" id="KW-1185">Reference proteome</keyword>
<keyword evidence="1" id="KW-0805">Transcription regulation</keyword>
<evidence type="ECO:0000256" key="1">
    <source>
        <dbReference type="ARBA" id="ARBA00023015"/>
    </source>
</evidence>
<dbReference type="RefSeq" id="WP_135150701.1">
    <property type="nucleotide sequence ID" value="NZ_SOMN01000002.1"/>
</dbReference>
<keyword evidence="2" id="KW-0804">Transcription</keyword>
<feature type="domain" description="RNA polymerase sigma factor 70 region 4 type 2" evidence="3">
    <location>
        <begin position="101"/>
        <end position="151"/>
    </location>
</feature>
<evidence type="ECO:0000313" key="5">
    <source>
        <dbReference type="Proteomes" id="UP000297900"/>
    </source>
</evidence>
<dbReference type="SUPFAM" id="SSF46894">
    <property type="entry name" value="C-terminal effector domain of the bipartite response regulators"/>
    <property type="match status" value="1"/>
</dbReference>
<evidence type="ECO:0000259" key="3">
    <source>
        <dbReference type="Pfam" id="PF08281"/>
    </source>
</evidence>
<dbReference type="GO" id="GO:0003677">
    <property type="term" value="F:DNA binding"/>
    <property type="evidence" value="ECO:0007669"/>
    <property type="project" value="InterPro"/>
</dbReference>
<accession>A0A4Y8M5R1</accession>
<comment type="caution">
    <text evidence="4">The sequence shown here is derived from an EMBL/GenBank/DDBJ whole genome shotgun (WGS) entry which is preliminary data.</text>
</comment>
<reference evidence="4 5" key="1">
    <citation type="submission" date="2019-03" db="EMBL/GenBank/DDBJ databases">
        <title>Cohnella endophytica sp. nov., a novel endophytic bacterium isolated from bark of Sonneratia apetala.</title>
        <authorList>
            <person name="Tuo L."/>
        </authorList>
    </citation>
    <scope>NUCLEOTIDE SEQUENCE [LARGE SCALE GENOMIC DNA]</scope>
    <source>
        <strain evidence="4 5">CCTCC AB 208254</strain>
    </source>
</reference>
<dbReference type="InterPro" id="IPR036388">
    <property type="entry name" value="WH-like_DNA-bd_sf"/>
</dbReference>
<dbReference type="AlphaFoldDB" id="A0A4Y8M5R1"/>
<dbReference type="Pfam" id="PF08281">
    <property type="entry name" value="Sigma70_r4_2"/>
    <property type="match status" value="1"/>
</dbReference>
<name>A0A4Y8M5R1_9BACL</name>
<evidence type="ECO:0000313" key="4">
    <source>
        <dbReference type="EMBL" id="TFE30822.1"/>
    </source>
</evidence>
<evidence type="ECO:0000256" key="2">
    <source>
        <dbReference type="ARBA" id="ARBA00023163"/>
    </source>
</evidence>
<dbReference type="OrthoDB" id="2083683at2"/>
<sequence>MTWVKERKREYAAGKRQLEQYRDKLLTVDPEEVAEELTIVEGMIADMNYSLEWMRTGRQPNTRRGVDIKDAYKRSILMDMDLMPTPEPEEEITITITQKQAAVRILMKLSPRELECYLLNMSNGLSERAIAKELKLSRTTVQKNIQRAKSKVLQEV</sequence>
<dbReference type="GO" id="GO:0016987">
    <property type="term" value="F:sigma factor activity"/>
    <property type="evidence" value="ECO:0007669"/>
    <property type="project" value="InterPro"/>
</dbReference>
<protein>
    <submittedName>
        <fullName evidence="4">Fis family transcriptional regulator</fullName>
    </submittedName>
</protein>
<dbReference type="Gene3D" id="1.10.10.10">
    <property type="entry name" value="Winged helix-like DNA-binding domain superfamily/Winged helix DNA-binding domain"/>
    <property type="match status" value="1"/>
</dbReference>